<evidence type="ECO:0000256" key="7">
    <source>
        <dbReference type="ARBA" id="ARBA00023180"/>
    </source>
</evidence>
<keyword evidence="10" id="KW-1185">Reference proteome</keyword>
<gene>
    <name evidence="9" type="ORF">GDO86_001613</name>
</gene>
<dbReference type="InterPro" id="IPR013783">
    <property type="entry name" value="Ig-like_fold"/>
</dbReference>
<dbReference type="GO" id="GO:0009617">
    <property type="term" value="P:response to bacterium"/>
    <property type="evidence" value="ECO:0007669"/>
    <property type="project" value="TreeGrafter"/>
</dbReference>
<dbReference type="InterPro" id="IPR007110">
    <property type="entry name" value="Ig-like_dom"/>
</dbReference>
<evidence type="ECO:0000256" key="4">
    <source>
        <dbReference type="ARBA" id="ARBA00022859"/>
    </source>
</evidence>
<accession>A0A8T2KGL1</accession>
<dbReference type="EMBL" id="JAACNH010000001">
    <property type="protein sequence ID" value="KAG8455492.1"/>
    <property type="molecule type" value="Genomic_DNA"/>
</dbReference>
<evidence type="ECO:0000256" key="6">
    <source>
        <dbReference type="ARBA" id="ARBA00023157"/>
    </source>
</evidence>
<dbReference type="Gene3D" id="2.60.40.10">
    <property type="entry name" value="Immunoglobulins"/>
    <property type="match status" value="1"/>
</dbReference>
<comment type="subcellular location">
    <subcellularLocation>
        <location evidence="1">Cell membrane</location>
    </subcellularLocation>
</comment>
<dbReference type="InterPro" id="IPR013106">
    <property type="entry name" value="Ig_V-set"/>
</dbReference>
<dbReference type="GO" id="GO:0002376">
    <property type="term" value="P:immune system process"/>
    <property type="evidence" value="ECO:0007669"/>
    <property type="project" value="UniProtKB-KW"/>
</dbReference>
<comment type="caution">
    <text evidence="9">The sequence shown here is derived from an EMBL/GenBank/DDBJ whole genome shotgun (WGS) entry which is preliminary data.</text>
</comment>
<evidence type="ECO:0000256" key="5">
    <source>
        <dbReference type="ARBA" id="ARBA00023136"/>
    </source>
</evidence>
<name>A0A8T2KGL1_9PIPI</name>
<keyword evidence="3" id="KW-0732">Signal</keyword>
<dbReference type="Proteomes" id="UP000812440">
    <property type="component" value="Chromosome 1"/>
</dbReference>
<dbReference type="SUPFAM" id="SSF48726">
    <property type="entry name" value="Immunoglobulin"/>
    <property type="match status" value="1"/>
</dbReference>
<dbReference type="PANTHER" id="PTHR19433:SF111">
    <property type="entry name" value="T CELL RECEPTOR ALPHA VARIABLE 4"/>
    <property type="match status" value="1"/>
</dbReference>
<dbReference type="Pfam" id="PF07686">
    <property type="entry name" value="V-set"/>
    <property type="match status" value="1"/>
</dbReference>
<sequence>MNSLEGTNHILTCSHASLTTAEMIHWYRQFPNEGPQFLINSYRTTEKNDQNKYSMVFSDNRKSSRAQLRVKYEESGVYLCVKSDTDMHRNLLSVQQITPSSDSI</sequence>
<reference evidence="9" key="1">
    <citation type="thesis" date="2020" institute="ProQuest LLC" country="789 East Eisenhower Parkway, Ann Arbor, MI, USA">
        <title>Comparative Genomics and Chromosome Evolution.</title>
        <authorList>
            <person name="Mudd A.B."/>
        </authorList>
    </citation>
    <scope>NUCLEOTIDE SEQUENCE</scope>
    <source>
        <strain evidence="9">Female2</strain>
        <tissue evidence="9">Blood</tissue>
    </source>
</reference>
<keyword evidence="6" id="KW-1015">Disulfide bond</keyword>
<keyword evidence="2" id="KW-1003">Cell membrane</keyword>
<keyword evidence="4" id="KW-0391">Immunity</keyword>
<dbReference type="PANTHER" id="PTHR19433">
    <property type="entry name" value="T-CELL RECEPTOR ALPHA CHAIN V REGION-RELATED"/>
    <property type="match status" value="1"/>
</dbReference>
<organism evidence="9 10">
    <name type="scientific">Hymenochirus boettgeri</name>
    <name type="common">Congo dwarf clawed frog</name>
    <dbReference type="NCBI Taxonomy" id="247094"/>
    <lineage>
        <taxon>Eukaryota</taxon>
        <taxon>Metazoa</taxon>
        <taxon>Chordata</taxon>
        <taxon>Craniata</taxon>
        <taxon>Vertebrata</taxon>
        <taxon>Euteleostomi</taxon>
        <taxon>Amphibia</taxon>
        <taxon>Batrachia</taxon>
        <taxon>Anura</taxon>
        <taxon>Pipoidea</taxon>
        <taxon>Pipidae</taxon>
        <taxon>Pipinae</taxon>
        <taxon>Hymenochirus</taxon>
    </lineage>
</organism>
<dbReference type="InterPro" id="IPR052051">
    <property type="entry name" value="TCR_complex_component"/>
</dbReference>
<keyword evidence="5" id="KW-0472">Membrane</keyword>
<evidence type="ECO:0000313" key="9">
    <source>
        <dbReference type="EMBL" id="KAG8455492.1"/>
    </source>
</evidence>
<dbReference type="PROSITE" id="PS50835">
    <property type="entry name" value="IG_LIKE"/>
    <property type="match status" value="1"/>
</dbReference>
<evidence type="ECO:0000256" key="3">
    <source>
        <dbReference type="ARBA" id="ARBA00022729"/>
    </source>
</evidence>
<evidence type="ECO:0000259" key="8">
    <source>
        <dbReference type="PROSITE" id="PS50835"/>
    </source>
</evidence>
<evidence type="ECO:0000256" key="1">
    <source>
        <dbReference type="ARBA" id="ARBA00004236"/>
    </source>
</evidence>
<evidence type="ECO:0000313" key="10">
    <source>
        <dbReference type="Proteomes" id="UP000812440"/>
    </source>
</evidence>
<proteinExistence type="predicted"/>
<dbReference type="GO" id="GO:0005886">
    <property type="term" value="C:plasma membrane"/>
    <property type="evidence" value="ECO:0007669"/>
    <property type="project" value="UniProtKB-SubCell"/>
</dbReference>
<dbReference type="OrthoDB" id="9631130at2759"/>
<protein>
    <recommendedName>
        <fullName evidence="8">Ig-like domain-containing protein</fullName>
    </recommendedName>
</protein>
<keyword evidence="7" id="KW-0325">Glycoprotein</keyword>
<feature type="domain" description="Ig-like" evidence="8">
    <location>
        <begin position="1"/>
        <end position="98"/>
    </location>
</feature>
<evidence type="ECO:0000256" key="2">
    <source>
        <dbReference type="ARBA" id="ARBA00022475"/>
    </source>
</evidence>
<dbReference type="AlphaFoldDB" id="A0A8T2KGL1"/>
<dbReference type="InterPro" id="IPR036179">
    <property type="entry name" value="Ig-like_dom_sf"/>
</dbReference>